<feature type="signal peptide" evidence="1">
    <location>
        <begin position="1"/>
        <end position="23"/>
    </location>
</feature>
<sequence length="624" mass="68136">MPRRTVLLAACMAACAIAAPAVAGATDAAHVAVEAAPPSQTLGALVDAQTMRAANSDPELRTLLGISGDGIDLSSQLTDVSPARRQVLRQAMQDNLDEMERYVAAHPVEGQDRWTLGLMRWFYDRQIEMMAPAWAPAWLPAGATTYAVDQLFSIPVMLPQFMENQHAVRDEASALAYVSRLHAIGTKLDQVRANFDLQAGQGVLPPQVALEGAASQVRALIAPPPAQSRFVLALQRKLEKTALAPARQRELLEQATAAVRDDANPGYARLLARLEQAIATQPGDRGMWALPGGDAYYDAALRWNTSTDLDAERIHRIGLAEVARIQQEMDALLRAQGMADGTVGERMAALVDDPRFLYADTDAGRAEVVADIHRALARLEPEVPKYFGRLPPAPLEVRTVAPAAQATAPGAYYLAPAMDGSRPGLYFINLGNPKVNTRWSLPTLTYHEGSPGHHFQIAIGQALADLPMMRRGLNPSAFTEGWALYAEQLVAEMGLYRDDPWGDIGRLRAELFRSVRLVVDTGLHRKRWTPEQAIAYMHAQTGMEPAEVRIEVYRYLVQPGQACSYKVGHLKMVELRERARAQLGDRFDIRAFHDLVLGNGAIPLAVLEATVDDWIAATRAAPAG</sequence>
<evidence type="ECO:0000256" key="1">
    <source>
        <dbReference type="SAM" id="SignalP"/>
    </source>
</evidence>
<comment type="caution">
    <text evidence="2">The sequence shown here is derived from an EMBL/GenBank/DDBJ whole genome shotgun (WGS) entry which is preliminary data.</text>
</comment>
<organism evidence="2 3">
    <name type="scientific">Pseudoxanthomonas kaohsiungensis</name>
    <dbReference type="NCBI Taxonomy" id="283923"/>
    <lineage>
        <taxon>Bacteria</taxon>
        <taxon>Pseudomonadati</taxon>
        <taxon>Pseudomonadota</taxon>
        <taxon>Gammaproteobacteria</taxon>
        <taxon>Lysobacterales</taxon>
        <taxon>Lysobacteraceae</taxon>
        <taxon>Pseudoxanthomonas</taxon>
    </lineage>
</organism>
<name>A0ABW3M0L6_9GAMM</name>
<proteinExistence type="predicted"/>
<dbReference type="InterPro" id="IPR010281">
    <property type="entry name" value="DUF885"/>
</dbReference>
<evidence type="ECO:0000313" key="3">
    <source>
        <dbReference type="Proteomes" id="UP001597033"/>
    </source>
</evidence>
<accession>A0ABW3M0L6</accession>
<gene>
    <name evidence="2" type="ORF">ACFQ2N_10980</name>
</gene>
<dbReference type="EMBL" id="JBHTKN010000007">
    <property type="protein sequence ID" value="MFD1042864.1"/>
    <property type="molecule type" value="Genomic_DNA"/>
</dbReference>
<keyword evidence="3" id="KW-1185">Reference proteome</keyword>
<dbReference type="PANTHER" id="PTHR33361:SF2">
    <property type="entry name" value="DUF885 DOMAIN-CONTAINING PROTEIN"/>
    <property type="match status" value="1"/>
</dbReference>
<evidence type="ECO:0000313" key="2">
    <source>
        <dbReference type="EMBL" id="MFD1042864.1"/>
    </source>
</evidence>
<feature type="chain" id="PRO_5046125755" evidence="1">
    <location>
        <begin position="24"/>
        <end position="624"/>
    </location>
</feature>
<dbReference type="Proteomes" id="UP001597033">
    <property type="component" value="Unassembled WGS sequence"/>
</dbReference>
<dbReference type="PANTHER" id="PTHR33361">
    <property type="entry name" value="GLR0591 PROTEIN"/>
    <property type="match status" value="1"/>
</dbReference>
<dbReference type="Pfam" id="PF05960">
    <property type="entry name" value="DUF885"/>
    <property type="match status" value="1"/>
</dbReference>
<dbReference type="RefSeq" id="WP_162375308.1">
    <property type="nucleotide sequence ID" value="NZ_JBHTKN010000007.1"/>
</dbReference>
<protein>
    <submittedName>
        <fullName evidence="2">DUF885 domain-containing protein</fullName>
    </submittedName>
</protein>
<keyword evidence="1" id="KW-0732">Signal</keyword>
<reference evidence="3" key="1">
    <citation type="journal article" date="2019" name="Int. J. Syst. Evol. Microbiol.">
        <title>The Global Catalogue of Microorganisms (GCM) 10K type strain sequencing project: providing services to taxonomists for standard genome sequencing and annotation.</title>
        <authorList>
            <consortium name="The Broad Institute Genomics Platform"/>
            <consortium name="The Broad Institute Genome Sequencing Center for Infectious Disease"/>
            <person name="Wu L."/>
            <person name="Ma J."/>
        </authorList>
    </citation>
    <scope>NUCLEOTIDE SEQUENCE [LARGE SCALE GENOMIC DNA]</scope>
    <source>
        <strain evidence="3">CCUG 55854</strain>
    </source>
</reference>